<feature type="region of interest" description="Disordered" evidence="8">
    <location>
        <begin position="667"/>
        <end position="689"/>
    </location>
</feature>
<dbReference type="VEuPathDB" id="VectorBase:GPAI025202"/>
<evidence type="ECO:0000256" key="3">
    <source>
        <dbReference type="ARBA" id="ARBA00022723"/>
    </source>
</evidence>
<evidence type="ECO:0000259" key="11">
    <source>
        <dbReference type="PROSITE" id="PS51292"/>
    </source>
</evidence>
<comment type="similarity">
    <text evidence="2">Belongs to the NRDE2 family.</text>
</comment>
<evidence type="ECO:0000259" key="10">
    <source>
        <dbReference type="PROSITE" id="PS50089"/>
    </source>
</evidence>
<dbReference type="InterPro" id="IPR013083">
    <property type="entry name" value="Znf_RING/FYVE/PHD"/>
</dbReference>
<dbReference type="Pfam" id="PF12906">
    <property type="entry name" value="RINGv"/>
    <property type="match status" value="1"/>
</dbReference>
<feature type="domain" description="RING-type" evidence="10">
    <location>
        <begin position="45"/>
        <end position="92"/>
    </location>
</feature>
<evidence type="ECO:0000313" key="13">
    <source>
        <dbReference type="Proteomes" id="UP000092445"/>
    </source>
</evidence>
<evidence type="ECO:0000256" key="6">
    <source>
        <dbReference type="ARBA" id="ARBA00023242"/>
    </source>
</evidence>
<dbReference type="SUPFAM" id="SSF57850">
    <property type="entry name" value="RING/U-box"/>
    <property type="match status" value="1"/>
</dbReference>
<proteinExistence type="inferred from homology"/>
<dbReference type="InterPro" id="IPR013633">
    <property type="entry name" value="NRDE-2"/>
</dbReference>
<evidence type="ECO:0000256" key="1">
    <source>
        <dbReference type="ARBA" id="ARBA00004123"/>
    </source>
</evidence>
<evidence type="ECO:0000256" key="8">
    <source>
        <dbReference type="SAM" id="MobiDB-lite"/>
    </source>
</evidence>
<keyword evidence="6" id="KW-0539">Nucleus</keyword>
<dbReference type="SMART" id="SM00744">
    <property type="entry name" value="RINGv"/>
    <property type="match status" value="1"/>
</dbReference>
<dbReference type="PROSITE" id="PS50089">
    <property type="entry name" value="ZF_RING_2"/>
    <property type="match status" value="1"/>
</dbReference>
<name>A0A1A9ZU77_GLOPL</name>
<reference evidence="12" key="2">
    <citation type="submission" date="2020-05" db="UniProtKB">
        <authorList>
            <consortium name="EnsemblMetazoa"/>
        </authorList>
    </citation>
    <scope>IDENTIFICATION</scope>
    <source>
        <strain evidence="12">IAEA</strain>
    </source>
</reference>
<dbReference type="GO" id="GO:0071013">
    <property type="term" value="C:catalytic step 2 spliceosome"/>
    <property type="evidence" value="ECO:0007669"/>
    <property type="project" value="TreeGrafter"/>
</dbReference>
<dbReference type="Gene3D" id="3.30.40.10">
    <property type="entry name" value="Zinc/RING finger domain, C3HC4 (zinc finger)"/>
    <property type="match status" value="1"/>
</dbReference>
<evidence type="ECO:0000256" key="5">
    <source>
        <dbReference type="ARBA" id="ARBA00022833"/>
    </source>
</evidence>
<protein>
    <submittedName>
        <fullName evidence="12">Uncharacterized protein</fullName>
    </submittedName>
</protein>
<keyword evidence="5" id="KW-0862">Zinc</keyword>
<dbReference type="PANTHER" id="PTHR13471:SF0">
    <property type="entry name" value="NUCLEAR EXOSOME REGULATOR NRDE2"/>
    <property type="match status" value="1"/>
</dbReference>
<feature type="transmembrane region" description="Helical" evidence="9">
    <location>
        <begin position="124"/>
        <end position="146"/>
    </location>
</feature>
<dbReference type="GO" id="GO:1902369">
    <property type="term" value="P:negative regulation of RNA catabolic process"/>
    <property type="evidence" value="ECO:0007669"/>
    <property type="project" value="TreeGrafter"/>
</dbReference>
<dbReference type="GO" id="GO:0031048">
    <property type="term" value="P:regulatory ncRNA-mediated heterochromatin formation"/>
    <property type="evidence" value="ECO:0007669"/>
    <property type="project" value="TreeGrafter"/>
</dbReference>
<dbReference type="CDD" id="cd16698">
    <property type="entry name" value="RING_CH-C4HC3_MARCH1-like"/>
    <property type="match status" value="1"/>
</dbReference>
<reference evidence="13" key="1">
    <citation type="submission" date="2014-03" db="EMBL/GenBank/DDBJ databases">
        <authorList>
            <person name="Aksoy S."/>
            <person name="Warren W."/>
            <person name="Wilson R.K."/>
        </authorList>
    </citation>
    <scope>NUCLEOTIDE SEQUENCE [LARGE SCALE GENOMIC DNA]</scope>
    <source>
        <strain evidence="13">IAEA</strain>
    </source>
</reference>
<evidence type="ECO:0000256" key="7">
    <source>
        <dbReference type="PROSITE-ProRule" id="PRU00175"/>
    </source>
</evidence>
<dbReference type="STRING" id="7398.A0A1A9ZU77"/>
<organism evidence="12 13">
    <name type="scientific">Glossina pallidipes</name>
    <name type="common">Tsetse fly</name>
    <dbReference type="NCBI Taxonomy" id="7398"/>
    <lineage>
        <taxon>Eukaryota</taxon>
        <taxon>Metazoa</taxon>
        <taxon>Ecdysozoa</taxon>
        <taxon>Arthropoda</taxon>
        <taxon>Hexapoda</taxon>
        <taxon>Insecta</taxon>
        <taxon>Pterygota</taxon>
        <taxon>Neoptera</taxon>
        <taxon>Endopterygota</taxon>
        <taxon>Diptera</taxon>
        <taxon>Brachycera</taxon>
        <taxon>Muscomorpha</taxon>
        <taxon>Hippoboscoidea</taxon>
        <taxon>Glossinidae</taxon>
        <taxon>Glossina</taxon>
    </lineage>
</organism>
<feature type="transmembrane region" description="Helical" evidence="9">
    <location>
        <begin position="158"/>
        <end position="177"/>
    </location>
</feature>
<dbReference type="InterPro" id="IPR001841">
    <property type="entry name" value="Znf_RING"/>
</dbReference>
<evidence type="ECO:0000256" key="9">
    <source>
        <dbReference type="SAM" id="Phobius"/>
    </source>
</evidence>
<evidence type="ECO:0000313" key="12">
    <source>
        <dbReference type="EnsemblMetazoa" id="GPAI025202-PA"/>
    </source>
</evidence>
<keyword evidence="9" id="KW-0812">Transmembrane</keyword>
<keyword evidence="9" id="KW-1133">Transmembrane helix</keyword>
<evidence type="ECO:0000256" key="4">
    <source>
        <dbReference type="ARBA" id="ARBA00022771"/>
    </source>
</evidence>
<dbReference type="PROSITE" id="PS51292">
    <property type="entry name" value="ZF_RING_CH"/>
    <property type="match status" value="1"/>
</dbReference>
<dbReference type="GO" id="GO:0008270">
    <property type="term" value="F:zinc ion binding"/>
    <property type="evidence" value="ECO:0007669"/>
    <property type="project" value="UniProtKB-KW"/>
</dbReference>
<sequence length="1634" mass="185939">MPCDNTTKTSSDIEHADWTTGTSQHYNVRFDSASSQASQSSGDICRICHCESDPQNPLLTPCYCSGSLKYVHQACLQQWLTASETNACELCKFPFIMHTKIKPFNEWRSLDISGIERRRLCCSVLFHCAAALCVIWSLCVLIERAADDVKNGQIDWPFWTKLAVVAVGLTGGIVFIAKRIYTCAIGGKQETGACARAIKCIFKLLLIHVPSGRILLIQNAPEKVHPLSQPSPLAQQRVRHSSTVQAHTTNAGHRSVNVNIDVNNGSPRPPTSVTDYVPATLADVDDVSGSCVRHQRYENLPSSPHHMLQHADLDVDSVAYHNTAGVPRSHGKHHYLHHQNIGHGHHINGHQHQHSHYHTQLGQVAVAANIECSQSQNNYERDFALDDVVSQISSFRPCPQGSGSMTPFHDSIHNVLEHSEDSSRVSVNDLCVGSRQDLSADGLSSDTGREHALQLSSFSGSGDHKAPSISSGVSHAVANGLGGFVYKPHTKRYSNSSIFLENRDILNDSVAMDLDLDSTPYIKPDYRHSSILTPPESESDKLEQYMGKDLRRYSDTKLLGNLENDARNSTLECKNELESDPTTANSHMHPLLKQHSDTANASNAKDVMLDAALPISPLSSSRIQQLERPLLWHSIQTVNVGRGIDTITTPSAQRQIDKARFFFKSLPNLSSKPNRRNSQHKEDTETPASPVANFVNTQWLENNSFTISEEQLKRTQNESVLSHANDGRQDTPECSVILSSDSSASELDECDRERTKKHKKSKNNVEKLIRTSHLEFAGNEEFYVDKAKAKQYNTVKTLYKPARPRYRVYYPKPIGATRTSGNNNKSKRYFQCKELKDEIGTPQIHPLDENEYTAQMGILNRKTIESCRELQPWLDLIELQDRNPYKWSRLRVSEKQLEYIQKALHYHPRNEKLYCKYIDIVRATYPSHDVTKMLENLLNKDPYRLTLWEAQIMTTQGTMARCTVPDVLRLYQRCMKKMYAAQRPEESASQSTDSVMMHLFHNCAIFLRQAGLYEQFFAVIKLTLELNVVNTKNFSEDLQPRPEDELTLVEYEELILQSGLPMNEIWLRIETLRQGFNFLPFPGDGSKCSDPQRIVFNEDVCHYIPFIQTDCLAAQLEGDSDAVEETLATCLKRNFAPPIDHNKEHDEFLRGICELSKELAVSPTFLSNTVAHELYSRCLKNFLLNCAAAYEGIDERKRLTFLMLWCRFERLLLILETLTKKVTPEFIKNGQSRFKSLLKQKINRNVFHLYVEFALYEIESNSKSETIENIFQNVISAYKQEENLASELCHAFVTYAEVLIGWGKNEAASQLLSTYSLGLEFDSKAVPLKSSRKLAALKLLHSKLEDIINIEKHVEIMVLEQHLIPDYTISLLKSYTLLQYTLEQKQEALTYLDTLLSIFHKNSENERHNFLREQIHELYTVLLQLPGGNNYASHTFIMRRIFTALEEYPHNLFLLQKWGTLTSTAWYKLKAGFLKLSPSIVSIILLIALARFRYLKPLLFSTNISEFSLVSNPDFRHNEAIIRQRILNLFKVLIPSTSGPSNQTFSVYQNFTNLQRNGLFWRCYLRCLSDQSTSFETSKKCLLTALDECPWSKALYLDGATYVPQELSNLQDLIIEKQLRIYALPEELEILREQ</sequence>
<dbReference type="EnsemblMetazoa" id="GPAI025202-RA">
    <property type="protein sequence ID" value="GPAI025202-PA"/>
    <property type="gene ID" value="GPAI025202"/>
</dbReference>
<keyword evidence="4 7" id="KW-0863">Zinc-finger</keyword>
<dbReference type="PANTHER" id="PTHR13471">
    <property type="entry name" value="TETRATRICOPEPTIDE-LIKE HELICAL"/>
    <property type="match status" value="1"/>
</dbReference>
<comment type="subcellular location">
    <subcellularLocation>
        <location evidence="1">Nucleus</location>
    </subcellularLocation>
</comment>
<dbReference type="Pfam" id="PF08424">
    <property type="entry name" value="NRDE-2"/>
    <property type="match status" value="1"/>
</dbReference>
<dbReference type="Proteomes" id="UP000092445">
    <property type="component" value="Unassembled WGS sequence"/>
</dbReference>
<accession>A0A1A9ZU77</accession>
<keyword evidence="9" id="KW-0472">Membrane</keyword>
<evidence type="ECO:0000256" key="2">
    <source>
        <dbReference type="ARBA" id="ARBA00009265"/>
    </source>
</evidence>
<keyword evidence="3" id="KW-0479">Metal-binding</keyword>
<dbReference type="InterPro" id="IPR011016">
    <property type="entry name" value="Znf_RING-CH"/>
</dbReference>
<keyword evidence="13" id="KW-1185">Reference proteome</keyword>
<feature type="domain" description="RING-CH-type" evidence="11">
    <location>
        <begin position="37"/>
        <end position="98"/>
    </location>
</feature>